<dbReference type="GO" id="GO:0003697">
    <property type="term" value="F:single-stranded DNA binding"/>
    <property type="evidence" value="ECO:0007669"/>
    <property type="project" value="TreeGrafter"/>
</dbReference>
<feature type="binding site" evidence="2">
    <location>
        <position position="344"/>
    </location>
    <ligand>
        <name>substrate</name>
    </ligand>
</feature>
<comment type="caution">
    <text evidence="5">The sequence shown here is derived from an EMBL/GenBank/DDBJ whole genome shotgun (WGS) entry which is preliminary data.</text>
</comment>
<feature type="compositionally biased region" description="Low complexity" evidence="4">
    <location>
        <begin position="202"/>
        <end position="216"/>
    </location>
</feature>
<dbReference type="GeneID" id="81404067"/>
<feature type="compositionally biased region" description="Low complexity" evidence="4">
    <location>
        <begin position="18"/>
        <end position="39"/>
    </location>
</feature>
<dbReference type="SUPFAM" id="SSF56024">
    <property type="entry name" value="Phospholipase D/nuclease"/>
    <property type="match status" value="2"/>
</dbReference>
<feature type="active site" description="Nucleophile" evidence="1">
    <location>
        <position position="342"/>
    </location>
</feature>
<reference evidence="5" key="1">
    <citation type="submission" date="2022-11" db="EMBL/GenBank/DDBJ databases">
        <authorList>
            <person name="Petersen C."/>
        </authorList>
    </citation>
    <scope>NUCLEOTIDE SEQUENCE</scope>
    <source>
        <strain evidence="5">IBT 22155</strain>
    </source>
</reference>
<dbReference type="EMBL" id="JAPQKL010000003">
    <property type="protein sequence ID" value="KAJ5139305.1"/>
    <property type="molecule type" value="Genomic_DNA"/>
</dbReference>
<dbReference type="Pfam" id="PF02809">
    <property type="entry name" value="UIM"/>
    <property type="match status" value="1"/>
</dbReference>
<proteinExistence type="predicted"/>
<protein>
    <recommendedName>
        <fullName evidence="7">PLD phosphodiesterase domain-containing protein</fullName>
    </recommendedName>
</protein>
<dbReference type="Gene3D" id="3.30.870.10">
    <property type="entry name" value="Endonuclease Chain A"/>
    <property type="match status" value="2"/>
</dbReference>
<dbReference type="GO" id="GO:0003690">
    <property type="term" value="F:double-stranded DNA binding"/>
    <property type="evidence" value="ECO:0007669"/>
    <property type="project" value="TreeGrafter"/>
</dbReference>
<dbReference type="GO" id="GO:0005634">
    <property type="term" value="C:nucleus"/>
    <property type="evidence" value="ECO:0007669"/>
    <property type="project" value="InterPro"/>
</dbReference>
<dbReference type="RefSeq" id="XP_056523954.1">
    <property type="nucleotide sequence ID" value="XM_056664897.1"/>
</dbReference>
<dbReference type="PANTHER" id="PTHR12415:SF4">
    <property type="entry name" value="TYROSYL-DNA PHOSPHODIESTERASE DOMAIN-CONTAINING PROTEIN"/>
    <property type="match status" value="1"/>
</dbReference>
<dbReference type="PANTHER" id="PTHR12415">
    <property type="entry name" value="TYROSYL-DNA PHOSPHODIESTERASE 1"/>
    <property type="match status" value="1"/>
</dbReference>
<reference evidence="5" key="2">
    <citation type="journal article" date="2023" name="IMA Fungus">
        <title>Comparative genomic study of the Penicillium genus elucidates a diverse pangenome and 15 lateral gene transfer events.</title>
        <authorList>
            <person name="Petersen C."/>
            <person name="Sorensen T."/>
            <person name="Nielsen M.R."/>
            <person name="Sondergaard T.E."/>
            <person name="Sorensen J.L."/>
            <person name="Fitzpatrick D.A."/>
            <person name="Frisvad J.C."/>
            <person name="Nielsen K.L."/>
        </authorList>
    </citation>
    <scope>NUCLEOTIDE SEQUENCE</scope>
    <source>
        <strain evidence="5">IBT 22155</strain>
    </source>
</reference>
<dbReference type="Pfam" id="PF23625">
    <property type="entry name" value="UIM_2"/>
    <property type="match status" value="1"/>
</dbReference>
<dbReference type="GO" id="GO:0017005">
    <property type="term" value="F:3'-tyrosyl-DNA phosphodiesterase activity"/>
    <property type="evidence" value="ECO:0007669"/>
    <property type="project" value="TreeGrafter"/>
</dbReference>
<evidence type="ECO:0008006" key="7">
    <source>
        <dbReference type="Google" id="ProtNLM"/>
    </source>
</evidence>
<feature type="region of interest" description="Disordered" evidence="4">
    <location>
        <begin position="1"/>
        <end position="79"/>
    </location>
</feature>
<name>A0A9W9L6X1_9EURO</name>
<evidence type="ECO:0000313" key="6">
    <source>
        <dbReference type="Proteomes" id="UP001149079"/>
    </source>
</evidence>
<dbReference type="CDD" id="cd09122">
    <property type="entry name" value="PLDc_Tdp1_1"/>
    <property type="match status" value="1"/>
</dbReference>
<gene>
    <name evidence="5" type="ORF">N7515_004153</name>
</gene>
<sequence>MDKDSQEPEFLEAVEVSRQTTRQTTRQPQDGPSSSQPSQRDVVDLTGDLDSGSDVEEVFRKSKSVVNSETEDEDEDEELRRAIAMSLKSDVEEVFPKIKSVVSSETKDVDEDEELHRAIAMSLEASDSPNPTTAAPREPPVAPGGILSSLNRKQMEEERLARAAKRKFEGSPSAQESRKLPRPETNPVRPIAPVWKTTRTLQTSSPTASSSQARTPHSPRSEVCRRVDSNAPDSDVRPTSRSVPQWPLGAVKKTHVTGSPRTGNDITIEEVIQRDDLELGVFSSFMWDLDWLFTKISARSRIMLIMQAKDETTKKEHLRDAAHIKNLRITFPPIEPQVFSMHSKLTLLFHAEYVRIAVPTANLTRTDWGEDRLMENTVFLIDLPRMAAPRAGETAFYEELVYFLQASNLHPNIIKKLENFDFSETKRYAFVHSIGGSNIGDKWRRTGFSGLGRAIQTLGLQTNFPINLDYVTSSLGSVNIDLMLSIYLACQGNDAELGYELRTARKKTTPLGQSAAAYSKECLDHFRIYFPSEQTVRAAHANPNMTAGTICFNPGFWTKPGFPQASLRDCVSERGVLMHNKLLYAHPSTPIEMPDNKECRGWSYVGSANMSESAWGRLVKDTSTKGLKMNCRNWECGVIVPIITEKTDVSAQQEGKGKKSEGATSTPLPVEVYKDVVPIPMKLPAMPLSQERKPFFFGA</sequence>
<evidence type="ECO:0000256" key="1">
    <source>
        <dbReference type="PIRSR" id="PIRSR610347-1"/>
    </source>
</evidence>
<feature type="compositionally biased region" description="Basic and acidic residues" evidence="4">
    <location>
        <begin position="219"/>
        <end position="238"/>
    </location>
</feature>
<feature type="compositionally biased region" description="Basic and acidic residues" evidence="4">
    <location>
        <begin position="153"/>
        <end position="169"/>
    </location>
</feature>
<dbReference type="PROSITE" id="PS50330">
    <property type="entry name" value="UIM"/>
    <property type="match status" value="2"/>
</dbReference>
<dbReference type="OrthoDB" id="47785at2759"/>
<dbReference type="InterPro" id="IPR003903">
    <property type="entry name" value="UIM_dom"/>
</dbReference>
<organism evidence="5 6">
    <name type="scientific">Penicillium bovifimosum</name>
    <dbReference type="NCBI Taxonomy" id="126998"/>
    <lineage>
        <taxon>Eukaryota</taxon>
        <taxon>Fungi</taxon>
        <taxon>Dikarya</taxon>
        <taxon>Ascomycota</taxon>
        <taxon>Pezizomycotina</taxon>
        <taxon>Eurotiomycetes</taxon>
        <taxon>Eurotiomycetidae</taxon>
        <taxon>Eurotiales</taxon>
        <taxon>Aspergillaceae</taxon>
        <taxon>Penicillium</taxon>
    </lineage>
</organism>
<evidence type="ECO:0000256" key="2">
    <source>
        <dbReference type="PIRSR" id="PIRSR610347-2"/>
    </source>
</evidence>
<dbReference type="InterPro" id="IPR010347">
    <property type="entry name" value="Tdp1"/>
</dbReference>
<dbReference type="GO" id="GO:0006281">
    <property type="term" value="P:DNA repair"/>
    <property type="evidence" value="ECO:0007669"/>
    <property type="project" value="InterPro"/>
</dbReference>
<feature type="site" description="Interaction with DNA" evidence="3">
    <location>
        <position position="611"/>
    </location>
</feature>
<dbReference type="Proteomes" id="UP001149079">
    <property type="component" value="Unassembled WGS sequence"/>
</dbReference>
<dbReference type="AlphaFoldDB" id="A0A9W9L6X1"/>
<dbReference type="SMART" id="SM00726">
    <property type="entry name" value="UIM"/>
    <property type="match status" value="2"/>
</dbReference>
<keyword evidence="6" id="KW-1185">Reference proteome</keyword>
<evidence type="ECO:0000256" key="3">
    <source>
        <dbReference type="PIRSR" id="PIRSR610347-3"/>
    </source>
</evidence>
<evidence type="ECO:0000256" key="4">
    <source>
        <dbReference type="SAM" id="MobiDB-lite"/>
    </source>
</evidence>
<accession>A0A9W9L6X1</accession>
<evidence type="ECO:0000313" key="5">
    <source>
        <dbReference type="EMBL" id="KAJ5139305.1"/>
    </source>
</evidence>
<feature type="region of interest" description="Disordered" evidence="4">
    <location>
        <begin position="101"/>
        <end position="244"/>
    </location>
</feature>
<dbReference type="Pfam" id="PF06087">
    <property type="entry name" value="Tyr-DNA_phospho"/>
    <property type="match status" value="1"/>
</dbReference>